<dbReference type="AlphaFoldDB" id="A0A0C2WUN5"/>
<dbReference type="EMBL" id="KN824286">
    <property type="protein sequence ID" value="KIM29893.1"/>
    <property type="molecule type" value="Genomic_DNA"/>
</dbReference>
<organism evidence="1 2">
    <name type="scientific">Serendipita vermifera MAFF 305830</name>
    <dbReference type="NCBI Taxonomy" id="933852"/>
    <lineage>
        <taxon>Eukaryota</taxon>
        <taxon>Fungi</taxon>
        <taxon>Dikarya</taxon>
        <taxon>Basidiomycota</taxon>
        <taxon>Agaricomycotina</taxon>
        <taxon>Agaricomycetes</taxon>
        <taxon>Sebacinales</taxon>
        <taxon>Serendipitaceae</taxon>
        <taxon>Serendipita</taxon>
    </lineage>
</organism>
<evidence type="ECO:0000313" key="1">
    <source>
        <dbReference type="EMBL" id="KIM29893.1"/>
    </source>
</evidence>
<evidence type="ECO:0000313" key="2">
    <source>
        <dbReference type="Proteomes" id="UP000054097"/>
    </source>
</evidence>
<keyword evidence="2" id="KW-1185">Reference proteome</keyword>
<sequence>MLTQTLKDEVFLNLLLSATLNLTVDEQNSKLVRIDTMESGKRIKLIIHLTNEIEAKGIVHIMRSVQ</sequence>
<protein>
    <submittedName>
        <fullName evidence="1">Uncharacterized protein</fullName>
    </submittedName>
</protein>
<gene>
    <name evidence="1" type="ORF">M408DRAFT_328368</name>
</gene>
<proteinExistence type="predicted"/>
<dbReference type="HOGENOM" id="CLU_2832778_0_0_1"/>
<accession>A0A0C2WUN5</accession>
<dbReference type="Proteomes" id="UP000054097">
    <property type="component" value="Unassembled WGS sequence"/>
</dbReference>
<reference evidence="1 2" key="1">
    <citation type="submission" date="2014-04" db="EMBL/GenBank/DDBJ databases">
        <authorList>
            <consortium name="DOE Joint Genome Institute"/>
            <person name="Kuo A."/>
            <person name="Zuccaro A."/>
            <person name="Kohler A."/>
            <person name="Nagy L.G."/>
            <person name="Floudas D."/>
            <person name="Copeland A."/>
            <person name="Barry K.W."/>
            <person name="Cichocki N."/>
            <person name="Veneault-Fourrey C."/>
            <person name="LaButti K."/>
            <person name="Lindquist E.A."/>
            <person name="Lipzen A."/>
            <person name="Lundell T."/>
            <person name="Morin E."/>
            <person name="Murat C."/>
            <person name="Sun H."/>
            <person name="Tunlid A."/>
            <person name="Henrissat B."/>
            <person name="Grigoriev I.V."/>
            <person name="Hibbett D.S."/>
            <person name="Martin F."/>
            <person name="Nordberg H.P."/>
            <person name="Cantor M.N."/>
            <person name="Hua S.X."/>
        </authorList>
    </citation>
    <scope>NUCLEOTIDE SEQUENCE [LARGE SCALE GENOMIC DNA]</scope>
    <source>
        <strain evidence="1 2">MAFF 305830</strain>
    </source>
</reference>
<reference evidence="2" key="2">
    <citation type="submission" date="2015-01" db="EMBL/GenBank/DDBJ databases">
        <title>Evolutionary Origins and Diversification of the Mycorrhizal Mutualists.</title>
        <authorList>
            <consortium name="DOE Joint Genome Institute"/>
            <consortium name="Mycorrhizal Genomics Consortium"/>
            <person name="Kohler A."/>
            <person name="Kuo A."/>
            <person name="Nagy L.G."/>
            <person name="Floudas D."/>
            <person name="Copeland A."/>
            <person name="Barry K.W."/>
            <person name="Cichocki N."/>
            <person name="Veneault-Fourrey C."/>
            <person name="LaButti K."/>
            <person name="Lindquist E.A."/>
            <person name="Lipzen A."/>
            <person name="Lundell T."/>
            <person name="Morin E."/>
            <person name="Murat C."/>
            <person name="Riley R."/>
            <person name="Ohm R."/>
            <person name="Sun H."/>
            <person name="Tunlid A."/>
            <person name="Henrissat B."/>
            <person name="Grigoriev I.V."/>
            <person name="Hibbett D.S."/>
            <person name="Martin F."/>
        </authorList>
    </citation>
    <scope>NUCLEOTIDE SEQUENCE [LARGE SCALE GENOMIC DNA]</scope>
    <source>
        <strain evidence="2">MAFF 305830</strain>
    </source>
</reference>
<name>A0A0C2WUN5_SERVB</name>